<dbReference type="InterPro" id="IPR010419">
    <property type="entry name" value="CO_DH_gsu"/>
</dbReference>
<dbReference type="InterPro" id="IPR023393">
    <property type="entry name" value="START-like_dom_sf"/>
</dbReference>
<dbReference type="AlphaFoldDB" id="A0A917WDS7"/>
<reference evidence="1" key="1">
    <citation type="journal article" date="2014" name="Int. J. Syst. Evol. Microbiol.">
        <title>Complete genome sequence of Corynebacterium casei LMG S-19264T (=DSM 44701T), isolated from a smear-ripened cheese.</title>
        <authorList>
            <consortium name="US DOE Joint Genome Institute (JGI-PGF)"/>
            <person name="Walter F."/>
            <person name="Albersmeier A."/>
            <person name="Kalinowski J."/>
            <person name="Ruckert C."/>
        </authorList>
    </citation>
    <scope>NUCLEOTIDE SEQUENCE</scope>
    <source>
        <strain evidence="1">CGMCC 4.7308</strain>
    </source>
</reference>
<dbReference type="Pfam" id="PF06240">
    <property type="entry name" value="COXG"/>
    <property type="match status" value="1"/>
</dbReference>
<sequence>MELEHRFEIPVGIDTAWEALLDMERVAACFPGAHLDRVDGDDFSGSLTVKLGRRPLTIHGSGRIADRDPATHRARLEASGTSAKDESNAAVLVSMTATPLTLGRTAVDLVTTLSITGRPARLGRAAMVAVGNESISRFADCLARELTGRPAGGAELVDVVNPDDVAAEMAAGTSTVEATPSAPPSVGVRRVVGGAQPVDALQAAGVPLLRKALPAVLGVVALVLLRKIFSRRTRDRDDD</sequence>
<organism evidence="1 2">
    <name type="scientific">Nakamurella endophytica</name>
    <dbReference type="NCBI Taxonomy" id="1748367"/>
    <lineage>
        <taxon>Bacteria</taxon>
        <taxon>Bacillati</taxon>
        <taxon>Actinomycetota</taxon>
        <taxon>Actinomycetes</taxon>
        <taxon>Nakamurellales</taxon>
        <taxon>Nakamurellaceae</taxon>
        <taxon>Nakamurella</taxon>
    </lineage>
</organism>
<evidence type="ECO:0000313" key="2">
    <source>
        <dbReference type="Proteomes" id="UP000655208"/>
    </source>
</evidence>
<dbReference type="EMBL" id="BMNA01000003">
    <property type="protein sequence ID" value="GGL96115.1"/>
    <property type="molecule type" value="Genomic_DNA"/>
</dbReference>
<accession>A0A917WDS7</accession>
<reference evidence="1" key="2">
    <citation type="submission" date="2020-09" db="EMBL/GenBank/DDBJ databases">
        <authorList>
            <person name="Sun Q."/>
            <person name="Zhou Y."/>
        </authorList>
    </citation>
    <scope>NUCLEOTIDE SEQUENCE</scope>
    <source>
        <strain evidence="1">CGMCC 4.7308</strain>
    </source>
</reference>
<name>A0A917WDS7_9ACTN</name>
<dbReference type="PANTHER" id="PTHR38588">
    <property type="entry name" value="BLL0334 PROTEIN"/>
    <property type="match status" value="1"/>
</dbReference>
<dbReference type="Proteomes" id="UP000655208">
    <property type="component" value="Unassembled WGS sequence"/>
</dbReference>
<dbReference type="PANTHER" id="PTHR38588:SF1">
    <property type="entry name" value="BLL0334 PROTEIN"/>
    <property type="match status" value="1"/>
</dbReference>
<dbReference type="RefSeq" id="WP_188940914.1">
    <property type="nucleotide sequence ID" value="NZ_BMNA01000003.1"/>
</dbReference>
<keyword evidence="2" id="KW-1185">Reference proteome</keyword>
<evidence type="ECO:0008006" key="3">
    <source>
        <dbReference type="Google" id="ProtNLM"/>
    </source>
</evidence>
<dbReference type="Gene3D" id="3.30.530.20">
    <property type="match status" value="1"/>
</dbReference>
<evidence type="ECO:0000313" key="1">
    <source>
        <dbReference type="EMBL" id="GGL96115.1"/>
    </source>
</evidence>
<dbReference type="SUPFAM" id="SSF55961">
    <property type="entry name" value="Bet v1-like"/>
    <property type="match status" value="1"/>
</dbReference>
<gene>
    <name evidence="1" type="ORF">GCM10011594_14790</name>
</gene>
<protein>
    <recommendedName>
        <fullName evidence="3">Carbon monoxide dehydrogenase</fullName>
    </recommendedName>
</protein>
<comment type="caution">
    <text evidence="1">The sequence shown here is derived from an EMBL/GenBank/DDBJ whole genome shotgun (WGS) entry which is preliminary data.</text>
</comment>
<proteinExistence type="predicted"/>
<dbReference type="CDD" id="cd07823">
    <property type="entry name" value="SRPBCC_5"/>
    <property type="match status" value="1"/>
</dbReference>